<dbReference type="EMBL" id="CP010802">
    <property type="protein sequence ID" value="ALC15489.1"/>
    <property type="molecule type" value="Genomic_DNA"/>
</dbReference>
<feature type="domain" description="Glycosyltransferase 2-like" evidence="2">
    <location>
        <begin position="125"/>
        <end position="286"/>
    </location>
</feature>
<dbReference type="InterPro" id="IPR050256">
    <property type="entry name" value="Glycosyltransferase_2"/>
</dbReference>
<dbReference type="InterPro" id="IPR019277">
    <property type="entry name" value="DUF2304"/>
</dbReference>
<keyword evidence="1" id="KW-0812">Transmembrane</keyword>
<dbReference type="InterPro" id="IPR029044">
    <property type="entry name" value="Nucleotide-diphossugar_trans"/>
</dbReference>
<keyword evidence="3" id="KW-0808">Transferase</keyword>
<dbReference type="OrthoDB" id="9811884at2"/>
<evidence type="ECO:0000256" key="1">
    <source>
        <dbReference type="SAM" id="Phobius"/>
    </source>
</evidence>
<dbReference type="KEGG" id="des:DSOUD_0701"/>
<dbReference type="Gene3D" id="3.90.550.10">
    <property type="entry name" value="Spore Coat Polysaccharide Biosynthesis Protein SpsA, Chain A"/>
    <property type="match status" value="1"/>
</dbReference>
<reference evidence="3 4" key="1">
    <citation type="submission" date="2015-07" db="EMBL/GenBank/DDBJ databases">
        <title>Isolation and Genomic Characterization of a Novel Halophilic Metal-Reducing Deltaproteobacterium from the Deep Subsurface.</title>
        <authorList>
            <person name="Badalamenti J.P."/>
            <person name="Summers Z.M."/>
            <person name="Gralnick J.A."/>
            <person name="Bond D.R."/>
        </authorList>
    </citation>
    <scope>NUCLEOTIDE SEQUENCE [LARGE SCALE GENOMIC DNA]</scope>
    <source>
        <strain evidence="3 4">WTL</strain>
    </source>
</reference>
<keyword evidence="1" id="KW-1133">Transmembrane helix</keyword>
<dbReference type="CDD" id="cd04179">
    <property type="entry name" value="DPM_DPG-synthase_like"/>
    <property type="match status" value="1"/>
</dbReference>
<name>A0A0M3QF27_9BACT</name>
<proteinExistence type="predicted"/>
<keyword evidence="1" id="KW-0472">Membrane</keyword>
<dbReference type="InterPro" id="IPR001173">
    <property type="entry name" value="Glyco_trans_2-like"/>
</dbReference>
<dbReference type="SUPFAM" id="SSF53448">
    <property type="entry name" value="Nucleotide-diphospho-sugar transferases"/>
    <property type="match status" value="1"/>
</dbReference>
<dbReference type="PANTHER" id="PTHR48090">
    <property type="entry name" value="UNDECAPRENYL-PHOSPHATE 4-DEOXY-4-FORMAMIDO-L-ARABINOSE TRANSFERASE-RELATED"/>
    <property type="match status" value="1"/>
</dbReference>
<accession>A0A0M3QF27</accession>
<evidence type="ECO:0000313" key="3">
    <source>
        <dbReference type="EMBL" id="ALC15489.1"/>
    </source>
</evidence>
<feature type="transmembrane region" description="Helical" evidence="1">
    <location>
        <begin position="75"/>
        <end position="95"/>
    </location>
</feature>
<dbReference type="PATRIC" id="fig|1603606.3.peg.765"/>
<organism evidence="3 4">
    <name type="scientific">Desulfuromonas soudanensis</name>
    <dbReference type="NCBI Taxonomy" id="1603606"/>
    <lineage>
        <taxon>Bacteria</taxon>
        <taxon>Pseudomonadati</taxon>
        <taxon>Thermodesulfobacteriota</taxon>
        <taxon>Desulfuromonadia</taxon>
        <taxon>Desulfuromonadales</taxon>
        <taxon>Desulfuromonadaceae</taxon>
        <taxon>Desulfuromonas</taxon>
    </lineage>
</organism>
<sequence>MIPGSFFVDKIQIFSIIFSLFIFFFIFSLVKNKRIREEYSLLWFALSLFLLYLSFDRFAIDRLGQLFGVAYSPSVLTLLTTGFTFLLLIHLTVVVTRLSEQSKELIQEMGLSRCGPAEKSSELLVIVPSYNEEENIAQVIEDLTSIEIPLDIVVINDGSMDNTSHVARSGKRVLVIDLPKNLGIGGAVQTGFKYAERNNYNFAVQFDGDGQHIAGEIPKLLEALKGPQKAGMVIGSRFLESRQGYRSTFPRRIGIRLFQTVNSLLIGQRVTDNTSGFRAYDRRAIEFLARYYPHDYPEPEAVILLGRNGFRVAEVFTVMRCRQGGGSSIAGIIGVYYMIKVLLAILMTALRKPVPGGRNGRCRG</sequence>
<dbReference type="Pfam" id="PF00535">
    <property type="entry name" value="Glycos_transf_2"/>
    <property type="match status" value="1"/>
</dbReference>
<feature type="transmembrane region" description="Helical" evidence="1">
    <location>
        <begin position="12"/>
        <end position="30"/>
    </location>
</feature>
<dbReference type="Proteomes" id="UP000057158">
    <property type="component" value="Chromosome"/>
</dbReference>
<feature type="transmembrane region" description="Helical" evidence="1">
    <location>
        <begin position="39"/>
        <end position="55"/>
    </location>
</feature>
<keyword evidence="4" id="KW-1185">Reference proteome</keyword>
<protein>
    <submittedName>
        <fullName evidence="3">Glycosyl transferase family 2</fullName>
    </submittedName>
</protein>
<dbReference type="Pfam" id="PF10066">
    <property type="entry name" value="DUF2304"/>
    <property type="match status" value="1"/>
</dbReference>
<gene>
    <name evidence="3" type="ORF">DSOUD_0701</name>
</gene>
<dbReference type="AlphaFoldDB" id="A0A0M3QF27"/>
<dbReference type="STRING" id="1603606.DSOUD_0701"/>
<evidence type="ECO:0000259" key="2">
    <source>
        <dbReference type="Pfam" id="PF00535"/>
    </source>
</evidence>
<feature type="transmembrane region" description="Helical" evidence="1">
    <location>
        <begin position="329"/>
        <end position="350"/>
    </location>
</feature>
<dbReference type="GO" id="GO:0016740">
    <property type="term" value="F:transferase activity"/>
    <property type="evidence" value="ECO:0007669"/>
    <property type="project" value="UniProtKB-KW"/>
</dbReference>
<evidence type="ECO:0000313" key="4">
    <source>
        <dbReference type="Proteomes" id="UP000057158"/>
    </source>
</evidence>